<gene>
    <name evidence="2" type="ORF">JBS370_LOCUS40905</name>
</gene>
<evidence type="ECO:0000256" key="1">
    <source>
        <dbReference type="SAM" id="MobiDB-lite"/>
    </source>
</evidence>
<name>A0A820IUY1_9BILA</name>
<reference evidence="2" key="1">
    <citation type="submission" date="2021-02" db="EMBL/GenBank/DDBJ databases">
        <authorList>
            <person name="Nowell W R."/>
        </authorList>
    </citation>
    <scope>NUCLEOTIDE SEQUENCE</scope>
</reference>
<dbReference type="Proteomes" id="UP000663836">
    <property type="component" value="Unassembled WGS sequence"/>
</dbReference>
<protein>
    <submittedName>
        <fullName evidence="2">Uncharacterized protein</fullName>
    </submittedName>
</protein>
<evidence type="ECO:0000313" key="3">
    <source>
        <dbReference type="Proteomes" id="UP000663836"/>
    </source>
</evidence>
<feature type="compositionally biased region" description="Polar residues" evidence="1">
    <location>
        <begin position="71"/>
        <end position="82"/>
    </location>
</feature>
<sequence length="90" mass="9936">EIIAKEVKDFHENNTKTITTIKQEQLSKNSKGSIIKFITKTIKNKSVESSGIVPTINDHHDDSSIVKTEPMDTNDQSFSAPSLVTVHNGV</sequence>
<accession>A0A820IUY1</accession>
<dbReference type="EMBL" id="CAJOBD010040491">
    <property type="protein sequence ID" value="CAF4317348.1"/>
    <property type="molecule type" value="Genomic_DNA"/>
</dbReference>
<evidence type="ECO:0000313" key="2">
    <source>
        <dbReference type="EMBL" id="CAF4317348.1"/>
    </source>
</evidence>
<dbReference type="AlphaFoldDB" id="A0A820IUY1"/>
<organism evidence="2 3">
    <name type="scientific">Rotaria sordida</name>
    <dbReference type="NCBI Taxonomy" id="392033"/>
    <lineage>
        <taxon>Eukaryota</taxon>
        <taxon>Metazoa</taxon>
        <taxon>Spiralia</taxon>
        <taxon>Gnathifera</taxon>
        <taxon>Rotifera</taxon>
        <taxon>Eurotatoria</taxon>
        <taxon>Bdelloidea</taxon>
        <taxon>Philodinida</taxon>
        <taxon>Philodinidae</taxon>
        <taxon>Rotaria</taxon>
    </lineage>
</organism>
<proteinExistence type="predicted"/>
<feature type="non-terminal residue" evidence="2">
    <location>
        <position position="1"/>
    </location>
</feature>
<feature type="region of interest" description="Disordered" evidence="1">
    <location>
        <begin position="52"/>
        <end position="90"/>
    </location>
</feature>
<comment type="caution">
    <text evidence="2">The sequence shown here is derived from an EMBL/GenBank/DDBJ whole genome shotgun (WGS) entry which is preliminary data.</text>
</comment>
<feature type="non-terminal residue" evidence="2">
    <location>
        <position position="90"/>
    </location>
</feature>